<evidence type="ECO:0000313" key="4">
    <source>
        <dbReference type="Proteomes" id="UP000238479"/>
    </source>
</evidence>
<dbReference type="CDD" id="cd06222">
    <property type="entry name" value="RNase_H_like"/>
    <property type="match status" value="1"/>
</dbReference>
<dbReference type="InterPro" id="IPR044730">
    <property type="entry name" value="RNase_H-like_dom_plant"/>
</dbReference>
<name>A0A2P6SQP8_ROSCH</name>
<dbReference type="Proteomes" id="UP000238479">
    <property type="component" value="Unassembled WGS sequence"/>
</dbReference>
<accession>A0A2P6SQP8</accession>
<dbReference type="Pfam" id="PF13456">
    <property type="entry name" value="RVT_3"/>
    <property type="match status" value="1"/>
</dbReference>
<dbReference type="PANTHER" id="PTHR47723:SF19">
    <property type="entry name" value="POLYNUCLEOTIDYL TRANSFERASE, RIBONUCLEASE H-LIKE SUPERFAMILY PROTEIN"/>
    <property type="match status" value="1"/>
</dbReference>
<dbReference type="Gene3D" id="3.30.420.10">
    <property type="entry name" value="Ribonuclease H-like superfamily/Ribonuclease H"/>
    <property type="match status" value="1"/>
</dbReference>
<organism evidence="3 4">
    <name type="scientific">Rosa chinensis</name>
    <name type="common">China rose</name>
    <dbReference type="NCBI Taxonomy" id="74649"/>
    <lineage>
        <taxon>Eukaryota</taxon>
        <taxon>Viridiplantae</taxon>
        <taxon>Streptophyta</taxon>
        <taxon>Embryophyta</taxon>
        <taxon>Tracheophyta</taxon>
        <taxon>Spermatophyta</taxon>
        <taxon>Magnoliopsida</taxon>
        <taxon>eudicotyledons</taxon>
        <taxon>Gunneridae</taxon>
        <taxon>Pentapetalae</taxon>
        <taxon>rosids</taxon>
        <taxon>fabids</taxon>
        <taxon>Rosales</taxon>
        <taxon>Rosaceae</taxon>
        <taxon>Rosoideae</taxon>
        <taxon>Rosoideae incertae sedis</taxon>
        <taxon>Rosa</taxon>
    </lineage>
</organism>
<dbReference type="PANTHER" id="PTHR47723">
    <property type="entry name" value="OS05G0353850 PROTEIN"/>
    <property type="match status" value="1"/>
</dbReference>
<dbReference type="InterPro" id="IPR002156">
    <property type="entry name" value="RNaseH_domain"/>
</dbReference>
<feature type="domain" description="RNase H type-1" evidence="2">
    <location>
        <begin position="108"/>
        <end position="197"/>
    </location>
</feature>
<feature type="region of interest" description="Disordered" evidence="1">
    <location>
        <begin position="28"/>
        <end position="59"/>
    </location>
</feature>
<dbReference type="InterPro" id="IPR036397">
    <property type="entry name" value="RNaseH_sf"/>
</dbReference>
<comment type="caution">
    <text evidence="3">The sequence shown here is derived from an EMBL/GenBank/DDBJ whole genome shotgun (WGS) entry which is preliminary data.</text>
</comment>
<gene>
    <name evidence="3" type="ORF">RchiOBHm_Chr0c16g0499901</name>
</gene>
<dbReference type="EMBL" id="PDCK01000015">
    <property type="protein sequence ID" value="PRQ61010.1"/>
    <property type="molecule type" value="Genomic_DNA"/>
</dbReference>
<dbReference type="GO" id="GO:0004523">
    <property type="term" value="F:RNA-DNA hybrid ribonuclease activity"/>
    <property type="evidence" value="ECO:0007669"/>
    <property type="project" value="InterPro"/>
</dbReference>
<protein>
    <recommendedName>
        <fullName evidence="2">RNase H type-1 domain-containing protein</fullName>
    </recommendedName>
</protein>
<dbReference type="InterPro" id="IPR053151">
    <property type="entry name" value="RNase_H-like"/>
</dbReference>
<evidence type="ECO:0000313" key="3">
    <source>
        <dbReference type="EMBL" id="PRQ61010.1"/>
    </source>
</evidence>
<sequence length="199" mass="21934">MLFKDMPMNGLKQVKSLNRVRAAADGQGIPARSTSVSRPSTNAVCSETNGASWPGDEGSTASAAAWNARSTASSWDASSTWWCSFVWTASWHAASTQLSEPATKSAATVIWHKQVMIGGFPSVLQAEAWGLFYEMKLALDLSITHLEIESDSAVLVNLLKQDDIDYHPLGIILINCKHFLQYFNYSQVQHVHRERNMAC</sequence>
<dbReference type="GO" id="GO:0003676">
    <property type="term" value="F:nucleic acid binding"/>
    <property type="evidence" value="ECO:0007669"/>
    <property type="project" value="InterPro"/>
</dbReference>
<reference evidence="3 4" key="1">
    <citation type="journal article" date="2018" name="Nat. Genet.">
        <title>The Rosa genome provides new insights in the design of modern roses.</title>
        <authorList>
            <person name="Bendahmane M."/>
        </authorList>
    </citation>
    <scope>NUCLEOTIDE SEQUENCE [LARGE SCALE GENOMIC DNA]</scope>
    <source>
        <strain evidence="4">cv. Old Blush</strain>
    </source>
</reference>
<evidence type="ECO:0000256" key="1">
    <source>
        <dbReference type="SAM" id="MobiDB-lite"/>
    </source>
</evidence>
<evidence type="ECO:0000259" key="2">
    <source>
        <dbReference type="Pfam" id="PF13456"/>
    </source>
</evidence>
<keyword evidence="4" id="KW-1185">Reference proteome</keyword>
<proteinExistence type="predicted"/>
<dbReference type="Gramene" id="PRQ61010">
    <property type="protein sequence ID" value="PRQ61010"/>
    <property type="gene ID" value="RchiOBHm_Chr0c16g0499901"/>
</dbReference>
<feature type="compositionally biased region" description="Polar residues" evidence="1">
    <location>
        <begin position="32"/>
        <end position="51"/>
    </location>
</feature>
<dbReference type="AlphaFoldDB" id="A0A2P6SQP8"/>